<evidence type="ECO:0000313" key="2">
    <source>
        <dbReference type="EMBL" id="KAK2719832.1"/>
    </source>
</evidence>
<dbReference type="Gene3D" id="3.40.50.300">
    <property type="entry name" value="P-loop containing nucleotide triphosphate hydrolases"/>
    <property type="match status" value="2"/>
</dbReference>
<dbReference type="InterPro" id="IPR011545">
    <property type="entry name" value="DEAD/DEAH_box_helicase_dom"/>
</dbReference>
<sequence length="176" mass="19935">MRLFTSLYGNGILGHLEARDSNHGRISKFEGSNNSDDTFTKPARDATYHQHLLPKNLYNPHPTVIERSRCPSSNYVAREADFPDDLKAQLRSQGLASPTPIQAQGWPITLSGRNMIGIASTGSATPGKMIEFLETRKINLWRCIYIVLEEAERMLDMGFERQIKKIVQQINSEIKF</sequence>
<dbReference type="EMBL" id="JAVRJZ010000008">
    <property type="protein sequence ID" value="KAK2719832.1"/>
    <property type="molecule type" value="Genomic_DNA"/>
</dbReference>
<feature type="domain" description="DEAD/DEAH-box helicase" evidence="1">
    <location>
        <begin position="124"/>
        <end position="171"/>
    </location>
</feature>
<dbReference type="InterPro" id="IPR027417">
    <property type="entry name" value="P-loop_NTPase"/>
</dbReference>
<dbReference type="SUPFAM" id="SSF52540">
    <property type="entry name" value="P-loop containing nucleoside triphosphate hydrolases"/>
    <property type="match status" value="1"/>
</dbReference>
<keyword evidence="3" id="KW-1185">Reference proteome</keyword>
<evidence type="ECO:0000313" key="3">
    <source>
        <dbReference type="Proteomes" id="UP001187531"/>
    </source>
</evidence>
<evidence type="ECO:0000259" key="1">
    <source>
        <dbReference type="Pfam" id="PF00270"/>
    </source>
</evidence>
<gene>
    <name evidence="2" type="ORF">QYM36_005339</name>
</gene>
<name>A0AA88L7J2_ARTSF</name>
<comment type="caution">
    <text evidence="2">The sequence shown here is derived from an EMBL/GenBank/DDBJ whole genome shotgun (WGS) entry which is preliminary data.</text>
</comment>
<dbReference type="GO" id="GO:0003676">
    <property type="term" value="F:nucleic acid binding"/>
    <property type="evidence" value="ECO:0007669"/>
    <property type="project" value="InterPro"/>
</dbReference>
<dbReference type="GO" id="GO:0005524">
    <property type="term" value="F:ATP binding"/>
    <property type="evidence" value="ECO:0007669"/>
    <property type="project" value="InterPro"/>
</dbReference>
<reference evidence="2" key="1">
    <citation type="submission" date="2023-07" db="EMBL/GenBank/DDBJ databases">
        <title>Chromosome-level genome assembly of Artemia franciscana.</title>
        <authorList>
            <person name="Jo E."/>
        </authorList>
    </citation>
    <scope>NUCLEOTIDE SEQUENCE</scope>
    <source>
        <tissue evidence="2">Whole body</tissue>
    </source>
</reference>
<organism evidence="2 3">
    <name type="scientific">Artemia franciscana</name>
    <name type="common">Brine shrimp</name>
    <name type="synonym">Artemia sanfranciscana</name>
    <dbReference type="NCBI Taxonomy" id="6661"/>
    <lineage>
        <taxon>Eukaryota</taxon>
        <taxon>Metazoa</taxon>
        <taxon>Ecdysozoa</taxon>
        <taxon>Arthropoda</taxon>
        <taxon>Crustacea</taxon>
        <taxon>Branchiopoda</taxon>
        <taxon>Anostraca</taxon>
        <taxon>Artemiidae</taxon>
        <taxon>Artemia</taxon>
    </lineage>
</organism>
<accession>A0AA88L7J2</accession>
<dbReference type="AlphaFoldDB" id="A0AA88L7J2"/>
<dbReference type="Proteomes" id="UP001187531">
    <property type="component" value="Unassembled WGS sequence"/>
</dbReference>
<protein>
    <recommendedName>
        <fullName evidence="1">DEAD/DEAH-box helicase domain-containing protein</fullName>
    </recommendedName>
</protein>
<dbReference type="Pfam" id="PF00270">
    <property type="entry name" value="DEAD"/>
    <property type="match status" value="1"/>
</dbReference>
<dbReference type="PANTHER" id="PTHR47958">
    <property type="entry name" value="ATP-DEPENDENT RNA HELICASE DBP3"/>
    <property type="match status" value="1"/>
</dbReference>
<proteinExistence type="predicted"/>